<gene>
    <name evidence="4" type="ORF">R4198_05765</name>
</gene>
<evidence type="ECO:0000256" key="3">
    <source>
        <dbReference type="SAM" id="Phobius"/>
    </source>
</evidence>
<dbReference type="EMBL" id="JAWLUM010000001">
    <property type="protein sequence ID" value="MDV7133198.1"/>
    <property type="molecule type" value="Genomic_DNA"/>
</dbReference>
<feature type="transmembrane region" description="Helical" evidence="3">
    <location>
        <begin position="24"/>
        <end position="46"/>
    </location>
</feature>
<dbReference type="PANTHER" id="PTHR10806:SF6">
    <property type="entry name" value="SIGNAL PEPTIDASE COMPLEX CATALYTIC SUBUNIT SEC11"/>
    <property type="match status" value="1"/>
</dbReference>
<dbReference type="RefSeq" id="WP_317712415.1">
    <property type="nucleotide sequence ID" value="NZ_JAWLUM010000001.1"/>
</dbReference>
<dbReference type="InterPro" id="IPR001733">
    <property type="entry name" value="Peptidase_S26B"/>
</dbReference>
<feature type="region of interest" description="Disordered" evidence="2">
    <location>
        <begin position="183"/>
        <end position="233"/>
    </location>
</feature>
<accession>A0ABU4EPL3</accession>
<comment type="caution">
    <text evidence="4">The sequence shown here is derived from an EMBL/GenBank/DDBJ whole genome shotgun (WGS) entry which is preliminary data.</text>
</comment>
<sequence>MTADDNSTHEPTGLWWWIRTTVSWSLLLGMLALLVLVILVPAIAGAERFTVLTGSMKPTYPPGTLIVVKPVEAKELRIGLPITYQLQTGQSAVVTHRIVSTTQNAKGERAFVTRGDANDSPDAKPVVAEQVRGEVWYSVPYLGYVNNWLTGQQRAWTIGVLVIGLFSYAMFMTAGALRDGRRARHKKLDNDGRDTLPSDSARTGQHSSVHQGDLTPNPISSSDERLQVEEAEK</sequence>
<evidence type="ECO:0000256" key="1">
    <source>
        <dbReference type="NCBIfam" id="TIGR02228"/>
    </source>
</evidence>
<evidence type="ECO:0000313" key="5">
    <source>
        <dbReference type="Proteomes" id="UP001185792"/>
    </source>
</evidence>
<feature type="compositionally biased region" description="Basic and acidic residues" evidence="2">
    <location>
        <begin position="222"/>
        <end position="233"/>
    </location>
</feature>
<dbReference type="EC" id="3.4.21.89" evidence="1"/>
<proteinExistence type="predicted"/>
<keyword evidence="3" id="KW-0472">Membrane</keyword>
<reference evidence="4 5" key="1">
    <citation type="submission" date="2023-10" db="EMBL/GenBank/DDBJ databases">
        <title>Development of a sustainable strategy for remediation of hydrocarbon-contaminated territories based on the waste exchange concept.</title>
        <authorList>
            <person name="Krivoruchko A."/>
        </authorList>
    </citation>
    <scope>NUCLEOTIDE SEQUENCE [LARGE SCALE GENOMIC DNA]</scope>
    <source>
        <strain evidence="4 5">IEGM 1236</strain>
    </source>
</reference>
<name>A0ABU4EPL3_WILMA</name>
<dbReference type="GO" id="GO:0009003">
    <property type="term" value="F:signal peptidase activity"/>
    <property type="evidence" value="ECO:0007669"/>
    <property type="project" value="UniProtKB-EC"/>
</dbReference>
<keyword evidence="3" id="KW-1133">Transmembrane helix</keyword>
<keyword evidence="5" id="KW-1185">Reference proteome</keyword>
<dbReference type="Proteomes" id="UP001185792">
    <property type="component" value="Unassembled WGS sequence"/>
</dbReference>
<keyword evidence="3" id="KW-0812">Transmembrane</keyword>
<dbReference type="InterPro" id="IPR019533">
    <property type="entry name" value="Peptidase_S26"/>
</dbReference>
<feature type="transmembrane region" description="Helical" evidence="3">
    <location>
        <begin position="155"/>
        <end position="177"/>
    </location>
</feature>
<protein>
    <recommendedName>
        <fullName evidence="1">Signal peptidase I</fullName>
        <ecNumber evidence="1">3.4.21.89</ecNumber>
    </recommendedName>
</protein>
<organism evidence="4 5">
    <name type="scientific">Williamsia marianensis</name>
    <dbReference type="NCBI Taxonomy" id="85044"/>
    <lineage>
        <taxon>Bacteria</taxon>
        <taxon>Bacillati</taxon>
        <taxon>Actinomycetota</taxon>
        <taxon>Actinomycetes</taxon>
        <taxon>Mycobacteriales</taxon>
        <taxon>Nocardiaceae</taxon>
        <taxon>Williamsia</taxon>
    </lineage>
</organism>
<dbReference type="PANTHER" id="PTHR10806">
    <property type="entry name" value="SIGNAL PEPTIDASE COMPLEX CATALYTIC SUBUNIT SEC11"/>
    <property type="match status" value="1"/>
</dbReference>
<keyword evidence="4" id="KW-0378">Hydrolase</keyword>
<evidence type="ECO:0000256" key="2">
    <source>
        <dbReference type="SAM" id="MobiDB-lite"/>
    </source>
</evidence>
<dbReference type="NCBIfam" id="TIGR02228">
    <property type="entry name" value="sigpep_I_arch"/>
    <property type="match status" value="1"/>
</dbReference>
<feature type="compositionally biased region" description="Polar residues" evidence="2">
    <location>
        <begin position="197"/>
        <end position="210"/>
    </location>
</feature>
<evidence type="ECO:0000313" key="4">
    <source>
        <dbReference type="EMBL" id="MDV7133198.1"/>
    </source>
</evidence>
<dbReference type="CDD" id="cd06530">
    <property type="entry name" value="S26_SPase_I"/>
    <property type="match status" value="1"/>
</dbReference>